<comment type="similarity">
    <text evidence="3 8">Belongs to the ATPase epsilon chain family.</text>
</comment>
<proteinExistence type="inferred from homology"/>
<dbReference type="HAMAP" id="MF_00530">
    <property type="entry name" value="ATP_synth_epsil_bac"/>
    <property type="match status" value="1"/>
</dbReference>
<dbReference type="GO" id="GO:0045259">
    <property type="term" value="C:proton-transporting ATP synthase complex"/>
    <property type="evidence" value="ECO:0007669"/>
    <property type="project" value="UniProtKB-KW"/>
</dbReference>
<dbReference type="RefSeq" id="WP_244917875.1">
    <property type="nucleotide sequence ID" value="NZ_QQAV01000015.1"/>
</dbReference>
<dbReference type="AlphaFoldDB" id="A0A370F4U1"/>
<reference evidence="10 11" key="1">
    <citation type="submission" date="2018-07" db="EMBL/GenBank/DDBJ databases">
        <title>Genomic Encyclopedia of Type Strains, Phase IV (KMG-IV): sequencing the most valuable type-strain genomes for metagenomic binning, comparative biology and taxonomic classification.</title>
        <authorList>
            <person name="Goeker M."/>
        </authorList>
    </citation>
    <scope>NUCLEOTIDE SEQUENCE [LARGE SCALE GENOMIC DNA]</scope>
    <source>
        <strain evidence="10 11">DSM 21352</strain>
    </source>
</reference>
<feature type="domain" description="ATP synthase F1 complex delta/epsilon subunit N-terminal" evidence="9">
    <location>
        <begin position="26"/>
        <end position="107"/>
    </location>
</feature>
<evidence type="ECO:0000256" key="3">
    <source>
        <dbReference type="ARBA" id="ARBA00005712"/>
    </source>
</evidence>
<evidence type="ECO:0000259" key="9">
    <source>
        <dbReference type="Pfam" id="PF02823"/>
    </source>
</evidence>
<accession>A0A370F4U1</accession>
<dbReference type="NCBIfam" id="NF009981">
    <property type="entry name" value="PRK13447.1"/>
    <property type="match status" value="1"/>
</dbReference>
<comment type="caution">
    <text evidence="10">The sequence shown here is derived from an EMBL/GenBank/DDBJ whole genome shotgun (WGS) entry which is preliminary data.</text>
</comment>
<evidence type="ECO:0000256" key="8">
    <source>
        <dbReference type="HAMAP-Rule" id="MF_00530"/>
    </source>
</evidence>
<dbReference type="SUPFAM" id="SSF51344">
    <property type="entry name" value="Epsilon subunit of F1F0-ATP synthase N-terminal domain"/>
    <property type="match status" value="1"/>
</dbReference>
<sequence>MNTRMVPPPAAPDASATGASTAPAALHLTITAPLAIVLDEADVASLRAEDASGDFGVRPGHADFLTVIEAGVLRWRAAEGPWRYCALRGGVFSVEGGRSVRVACREATVGDDLGALQARIAHERAEAREALLRARSQDTRLHARAIRQLMRELRAGGDTLGLSTEAEA</sequence>
<dbReference type="GO" id="GO:0005886">
    <property type="term" value="C:plasma membrane"/>
    <property type="evidence" value="ECO:0007669"/>
    <property type="project" value="UniProtKB-SubCell"/>
</dbReference>
<dbReference type="Proteomes" id="UP000255265">
    <property type="component" value="Unassembled WGS sequence"/>
</dbReference>
<dbReference type="GO" id="GO:0012505">
    <property type="term" value="C:endomembrane system"/>
    <property type="evidence" value="ECO:0007669"/>
    <property type="project" value="UniProtKB-SubCell"/>
</dbReference>
<comment type="function">
    <text evidence="1 8">Produces ATP from ADP in the presence of a proton gradient across the membrane.</text>
</comment>
<dbReference type="GO" id="GO:0046933">
    <property type="term" value="F:proton-transporting ATP synthase activity, rotational mechanism"/>
    <property type="evidence" value="ECO:0007669"/>
    <property type="project" value="UniProtKB-UniRule"/>
</dbReference>
<evidence type="ECO:0000256" key="1">
    <source>
        <dbReference type="ARBA" id="ARBA00003543"/>
    </source>
</evidence>
<dbReference type="InterPro" id="IPR020546">
    <property type="entry name" value="ATP_synth_F1_dsu/esu_N"/>
</dbReference>
<dbReference type="GO" id="GO:0005524">
    <property type="term" value="F:ATP binding"/>
    <property type="evidence" value="ECO:0007669"/>
    <property type="project" value="UniProtKB-UniRule"/>
</dbReference>
<name>A0A370F4U1_9BURK</name>
<evidence type="ECO:0000256" key="5">
    <source>
        <dbReference type="ARBA" id="ARBA00023065"/>
    </source>
</evidence>
<dbReference type="Pfam" id="PF02823">
    <property type="entry name" value="ATP-synt_DE_N"/>
    <property type="match status" value="1"/>
</dbReference>
<keyword evidence="5 8" id="KW-0406">Ion transport</keyword>
<comment type="subcellular location">
    <subcellularLocation>
        <location evidence="8">Cell membrane</location>
        <topology evidence="8">Peripheral membrane protein</topology>
    </subcellularLocation>
    <subcellularLocation>
        <location evidence="2">Endomembrane system</location>
        <topology evidence="2">Peripheral membrane protein</topology>
    </subcellularLocation>
</comment>
<dbReference type="InterPro" id="IPR024037">
    <property type="entry name" value="Alt_ATP_synth_F1_esu"/>
</dbReference>
<keyword evidence="11" id="KW-1185">Reference proteome</keyword>
<evidence type="ECO:0000256" key="2">
    <source>
        <dbReference type="ARBA" id="ARBA00004184"/>
    </source>
</evidence>
<evidence type="ECO:0000313" key="10">
    <source>
        <dbReference type="EMBL" id="RDI18202.1"/>
    </source>
</evidence>
<dbReference type="InterPro" id="IPR036771">
    <property type="entry name" value="ATPsynth_dsu/esu_N"/>
</dbReference>
<keyword evidence="7 8" id="KW-0139">CF(1)</keyword>
<dbReference type="InterPro" id="IPR001469">
    <property type="entry name" value="ATP_synth_F1_dsu/esu"/>
</dbReference>
<dbReference type="NCBIfam" id="TIGR03166">
    <property type="entry name" value="alt_F1F0_F1_eps"/>
    <property type="match status" value="1"/>
</dbReference>
<keyword evidence="6 8" id="KW-0472">Membrane</keyword>
<dbReference type="Gene3D" id="2.60.15.10">
    <property type="entry name" value="F0F1 ATP synthase delta/epsilon subunit, N-terminal"/>
    <property type="match status" value="1"/>
</dbReference>
<evidence type="ECO:0000256" key="6">
    <source>
        <dbReference type="ARBA" id="ARBA00023136"/>
    </source>
</evidence>
<dbReference type="EMBL" id="QQAV01000015">
    <property type="protein sequence ID" value="RDI18202.1"/>
    <property type="molecule type" value="Genomic_DNA"/>
</dbReference>
<keyword evidence="8" id="KW-0066">ATP synthesis</keyword>
<dbReference type="CDD" id="cd12152">
    <property type="entry name" value="F1-ATPase_delta"/>
    <property type="match status" value="1"/>
</dbReference>
<evidence type="ECO:0000313" key="11">
    <source>
        <dbReference type="Proteomes" id="UP000255265"/>
    </source>
</evidence>
<organism evidence="10 11">
    <name type="scientific">Pseudacidovorax intermedius</name>
    <dbReference type="NCBI Taxonomy" id="433924"/>
    <lineage>
        <taxon>Bacteria</taxon>
        <taxon>Pseudomonadati</taxon>
        <taxon>Pseudomonadota</taxon>
        <taxon>Betaproteobacteria</taxon>
        <taxon>Burkholderiales</taxon>
        <taxon>Comamonadaceae</taxon>
        <taxon>Pseudacidovorax</taxon>
    </lineage>
</organism>
<comment type="subunit">
    <text evidence="8">F-type ATPases have 2 components, CF(1) - the catalytic core - and CF(0) - the membrane proton channel. CF(1) has five subunits: alpha(3), beta(3), gamma(1), delta(1), epsilon(1). CF(0) has three main subunits: a, b and c.</text>
</comment>
<keyword evidence="8" id="KW-0375">Hydrogen ion transport</keyword>
<keyword evidence="4 8" id="KW-0813">Transport</keyword>
<gene>
    <name evidence="8" type="primary">atpC</name>
    <name evidence="10" type="ORF">DFR41_115120</name>
</gene>
<keyword evidence="8" id="KW-1003">Cell membrane</keyword>
<evidence type="ECO:0000256" key="7">
    <source>
        <dbReference type="ARBA" id="ARBA00023196"/>
    </source>
</evidence>
<protein>
    <recommendedName>
        <fullName evidence="8">ATP synthase epsilon chain</fullName>
    </recommendedName>
    <alternativeName>
        <fullName evidence="8">ATP synthase F1 sector epsilon subunit</fullName>
    </alternativeName>
    <alternativeName>
        <fullName evidence="8">F-ATPase epsilon subunit</fullName>
    </alternativeName>
</protein>
<evidence type="ECO:0000256" key="4">
    <source>
        <dbReference type="ARBA" id="ARBA00022448"/>
    </source>
</evidence>